<dbReference type="Gene3D" id="1.10.510.10">
    <property type="entry name" value="Transferase(Phosphotransferase) domain 1"/>
    <property type="match status" value="1"/>
</dbReference>
<proteinExistence type="predicted"/>
<organism evidence="2 3">
    <name type="scientific">Pycnococcus provasolii</name>
    <dbReference type="NCBI Taxonomy" id="41880"/>
    <lineage>
        <taxon>Eukaryota</taxon>
        <taxon>Viridiplantae</taxon>
        <taxon>Chlorophyta</taxon>
        <taxon>Pseudoscourfieldiophyceae</taxon>
        <taxon>Pseudoscourfieldiales</taxon>
        <taxon>Pycnococcaceae</taxon>
        <taxon>Pycnococcus</taxon>
    </lineage>
</organism>
<dbReference type="GO" id="GO:0005524">
    <property type="term" value="F:ATP binding"/>
    <property type="evidence" value="ECO:0007669"/>
    <property type="project" value="InterPro"/>
</dbReference>
<name>A0A830HPX3_9CHLO</name>
<dbReference type="SUPFAM" id="SSF56112">
    <property type="entry name" value="Protein kinase-like (PK-like)"/>
    <property type="match status" value="1"/>
</dbReference>
<evidence type="ECO:0000313" key="2">
    <source>
        <dbReference type="EMBL" id="GHP08793.1"/>
    </source>
</evidence>
<dbReference type="GO" id="GO:0007165">
    <property type="term" value="P:signal transduction"/>
    <property type="evidence" value="ECO:0007669"/>
    <property type="project" value="TreeGrafter"/>
</dbReference>
<reference evidence="2" key="1">
    <citation type="submission" date="2020-10" db="EMBL/GenBank/DDBJ databases">
        <title>Unveiling of a novel bifunctional photoreceptor, Dualchrome1, isolated from a cosmopolitan green alga.</title>
        <authorList>
            <person name="Suzuki S."/>
            <person name="Kawachi M."/>
        </authorList>
    </citation>
    <scope>NUCLEOTIDE SEQUENCE</scope>
    <source>
        <strain evidence="2">NIES 2893</strain>
    </source>
</reference>
<sequence length="156" mass="17353">MEDSVSHALFGSGASSDDSDAGGYDAYAIDVFSFGVVMWELLEWKSAYQDRYMMAEDIAHGVVRSASFRPSQKQEIGGLSDLPSRMSSLLRPYLGFLLPPEPEPVPKSLLELCEKCWHANPEKRPTMSAVLTELVKLVQEDEDVIAWSSRSFTTKS</sequence>
<gene>
    <name evidence="2" type="ORF">PPROV_000753000</name>
</gene>
<dbReference type="Proteomes" id="UP000660262">
    <property type="component" value="Unassembled WGS sequence"/>
</dbReference>
<dbReference type="PROSITE" id="PS50011">
    <property type="entry name" value="PROTEIN_KINASE_DOM"/>
    <property type="match status" value="1"/>
</dbReference>
<evidence type="ECO:0000313" key="3">
    <source>
        <dbReference type="Proteomes" id="UP000660262"/>
    </source>
</evidence>
<keyword evidence="3" id="KW-1185">Reference proteome</keyword>
<feature type="domain" description="Protein kinase" evidence="1">
    <location>
        <begin position="1"/>
        <end position="138"/>
    </location>
</feature>
<accession>A0A830HPX3</accession>
<dbReference type="GO" id="GO:0005737">
    <property type="term" value="C:cytoplasm"/>
    <property type="evidence" value="ECO:0007669"/>
    <property type="project" value="TreeGrafter"/>
</dbReference>
<dbReference type="PANTHER" id="PTHR23257">
    <property type="entry name" value="SERINE-THREONINE PROTEIN KINASE"/>
    <property type="match status" value="1"/>
</dbReference>
<protein>
    <recommendedName>
        <fullName evidence="1">Protein kinase domain-containing protein</fullName>
    </recommendedName>
</protein>
<dbReference type="EMBL" id="BNJQ01000022">
    <property type="protein sequence ID" value="GHP08793.1"/>
    <property type="molecule type" value="Genomic_DNA"/>
</dbReference>
<dbReference type="InterPro" id="IPR050167">
    <property type="entry name" value="Ser_Thr_protein_kinase"/>
</dbReference>
<dbReference type="InterPro" id="IPR011009">
    <property type="entry name" value="Kinase-like_dom_sf"/>
</dbReference>
<dbReference type="AlphaFoldDB" id="A0A830HPX3"/>
<comment type="caution">
    <text evidence="2">The sequence shown here is derived from an EMBL/GenBank/DDBJ whole genome shotgun (WGS) entry which is preliminary data.</text>
</comment>
<evidence type="ECO:0000259" key="1">
    <source>
        <dbReference type="PROSITE" id="PS50011"/>
    </source>
</evidence>
<dbReference type="OrthoDB" id="551059at2759"/>
<dbReference type="GO" id="GO:0004672">
    <property type="term" value="F:protein kinase activity"/>
    <property type="evidence" value="ECO:0007669"/>
    <property type="project" value="InterPro"/>
</dbReference>
<dbReference type="InterPro" id="IPR000719">
    <property type="entry name" value="Prot_kinase_dom"/>
</dbReference>